<dbReference type="Ensembl" id="ENSACUT00000002559.1">
    <property type="protein sequence ID" value="ENSACUP00000002395.1"/>
    <property type="gene ID" value="ENSACUG00000001676.1"/>
</dbReference>
<feature type="domain" description="Protein kinase" evidence="7">
    <location>
        <begin position="1"/>
        <end position="74"/>
    </location>
</feature>
<organism evidence="8 9">
    <name type="scientific">Athene cunicularia</name>
    <name type="common">Burrowing owl</name>
    <name type="synonym">Speotyto cunicularia</name>
    <dbReference type="NCBI Taxonomy" id="194338"/>
    <lineage>
        <taxon>Eukaryota</taxon>
        <taxon>Metazoa</taxon>
        <taxon>Chordata</taxon>
        <taxon>Craniata</taxon>
        <taxon>Vertebrata</taxon>
        <taxon>Euteleostomi</taxon>
        <taxon>Archelosauria</taxon>
        <taxon>Archosauria</taxon>
        <taxon>Dinosauria</taxon>
        <taxon>Saurischia</taxon>
        <taxon>Theropoda</taxon>
        <taxon>Coelurosauria</taxon>
        <taxon>Aves</taxon>
        <taxon>Neognathae</taxon>
        <taxon>Neoaves</taxon>
        <taxon>Telluraves</taxon>
        <taxon>Strigiformes</taxon>
        <taxon>Strigidae</taxon>
        <taxon>Athene</taxon>
    </lineage>
</organism>
<evidence type="ECO:0000259" key="7">
    <source>
        <dbReference type="PROSITE" id="PS50011"/>
    </source>
</evidence>
<dbReference type="PROSITE" id="PS50011">
    <property type="entry name" value="PROTEIN_KINASE_DOM"/>
    <property type="match status" value="1"/>
</dbReference>
<proteinExistence type="predicted"/>
<sequence length="100" mass="10583">MAPEIINQGPWGYGKPADIWSLGCTVIEMATGKPPFYELAPRVPPLQVGMFKMHPEADPAERATAAALLQEPFLAGARRARSQPVPPAGGESWGGRMGGA</sequence>
<evidence type="ECO:0000313" key="9">
    <source>
        <dbReference type="Proteomes" id="UP000472269"/>
    </source>
</evidence>
<dbReference type="GO" id="GO:0005524">
    <property type="term" value="F:ATP binding"/>
    <property type="evidence" value="ECO:0007669"/>
    <property type="project" value="UniProtKB-KW"/>
</dbReference>
<dbReference type="Gene3D" id="1.10.510.10">
    <property type="entry name" value="Transferase(Phosphotransferase) domain 1"/>
    <property type="match status" value="1"/>
</dbReference>
<accession>A0A663LRZ4</accession>
<reference evidence="8" key="1">
    <citation type="submission" date="2025-08" db="UniProtKB">
        <authorList>
            <consortium name="Ensembl"/>
        </authorList>
    </citation>
    <scope>IDENTIFICATION</scope>
</reference>
<dbReference type="PANTHER" id="PTHR11584">
    <property type="entry name" value="SERINE/THREONINE PROTEIN KINASE"/>
    <property type="match status" value="1"/>
</dbReference>
<evidence type="ECO:0000256" key="2">
    <source>
        <dbReference type="ARBA" id="ARBA00022679"/>
    </source>
</evidence>
<dbReference type="Pfam" id="PF00069">
    <property type="entry name" value="Pkinase"/>
    <property type="match status" value="1"/>
</dbReference>
<evidence type="ECO:0000313" key="8">
    <source>
        <dbReference type="Ensembl" id="ENSACUP00000002395.1"/>
    </source>
</evidence>
<feature type="region of interest" description="Disordered" evidence="6">
    <location>
        <begin position="77"/>
        <end position="100"/>
    </location>
</feature>
<protein>
    <recommendedName>
        <fullName evidence="7">Protein kinase domain-containing protein</fullName>
    </recommendedName>
</protein>
<dbReference type="AlphaFoldDB" id="A0A663LRZ4"/>
<dbReference type="SUPFAM" id="SSF56112">
    <property type="entry name" value="Protein kinase-like (PK-like)"/>
    <property type="match status" value="1"/>
</dbReference>
<dbReference type="GO" id="GO:0033554">
    <property type="term" value="P:cellular response to stress"/>
    <property type="evidence" value="ECO:0007669"/>
    <property type="project" value="TreeGrafter"/>
</dbReference>
<dbReference type="PANTHER" id="PTHR11584:SF391">
    <property type="entry name" value="MITOGEN-ACTIVATED PROTEIN KINASE KINASE KINASE 6"/>
    <property type="match status" value="1"/>
</dbReference>
<reference evidence="8" key="2">
    <citation type="submission" date="2025-09" db="UniProtKB">
        <authorList>
            <consortium name="Ensembl"/>
        </authorList>
    </citation>
    <scope>IDENTIFICATION</scope>
</reference>
<dbReference type="InterPro" id="IPR011009">
    <property type="entry name" value="Kinase-like_dom_sf"/>
</dbReference>
<keyword evidence="2" id="KW-0808">Transferase</keyword>
<dbReference type="Proteomes" id="UP000472269">
    <property type="component" value="Unplaced"/>
</dbReference>
<dbReference type="InterPro" id="IPR000719">
    <property type="entry name" value="Prot_kinase_dom"/>
</dbReference>
<evidence type="ECO:0000256" key="4">
    <source>
        <dbReference type="ARBA" id="ARBA00022777"/>
    </source>
</evidence>
<evidence type="ECO:0000256" key="5">
    <source>
        <dbReference type="ARBA" id="ARBA00022840"/>
    </source>
</evidence>
<name>A0A663LRZ4_ATHCN</name>
<evidence type="ECO:0000256" key="1">
    <source>
        <dbReference type="ARBA" id="ARBA00022527"/>
    </source>
</evidence>
<keyword evidence="1" id="KW-0723">Serine/threonine-protein kinase</keyword>
<keyword evidence="4" id="KW-0418">Kinase</keyword>
<keyword evidence="3" id="KW-0547">Nucleotide-binding</keyword>
<keyword evidence="9" id="KW-1185">Reference proteome</keyword>
<dbReference type="GO" id="GO:0004709">
    <property type="term" value="F:MAP kinase kinase kinase activity"/>
    <property type="evidence" value="ECO:0007669"/>
    <property type="project" value="TreeGrafter"/>
</dbReference>
<feature type="compositionally biased region" description="Gly residues" evidence="6">
    <location>
        <begin position="91"/>
        <end position="100"/>
    </location>
</feature>
<keyword evidence="5" id="KW-0067">ATP-binding</keyword>
<evidence type="ECO:0000256" key="6">
    <source>
        <dbReference type="SAM" id="MobiDB-lite"/>
    </source>
</evidence>
<evidence type="ECO:0000256" key="3">
    <source>
        <dbReference type="ARBA" id="ARBA00022741"/>
    </source>
</evidence>